<dbReference type="Pfam" id="PF00135">
    <property type="entry name" value="COesterase"/>
    <property type="match status" value="1"/>
</dbReference>
<dbReference type="PANTHER" id="PTHR43918">
    <property type="entry name" value="ACETYLCHOLINESTERASE"/>
    <property type="match status" value="1"/>
</dbReference>
<accession>A0A914RS92</accession>
<evidence type="ECO:0000313" key="6">
    <source>
        <dbReference type="WBParaSite" id="PEQ_0000770301-mRNA-1"/>
    </source>
</evidence>
<organism evidence="5 6">
    <name type="scientific">Parascaris equorum</name>
    <name type="common">Equine roundworm</name>
    <dbReference type="NCBI Taxonomy" id="6256"/>
    <lineage>
        <taxon>Eukaryota</taxon>
        <taxon>Metazoa</taxon>
        <taxon>Ecdysozoa</taxon>
        <taxon>Nematoda</taxon>
        <taxon>Chromadorea</taxon>
        <taxon>Rhabditida</taxon>
        <taxon>Spirurina</taxon>
        <taxon>Ascaridomorpha</taxon>
        <taxon>Ascaridoidea</taxon>
        <taxon>Ascarididae</taxon>
        <taxon>Parascaris</taxon>
    </lineage>
</organism>
<dbReference type="PANTHER" id="PTHR43918:SF4">
    <property type="entry name" value="CARBOXYLIC ESTER HYDROLASE"/>
    <property type="match status" value="1"/>
</dbReference>
<dbReference type="GO" id="GO:0019695">
    <property type="term" value="P:choline metabolic process"/>
    <property type="evidence" value="ECO:0007669"/>
    <property type="project" value="TreeGrafter"/>
</dbReference>
<dbReference type="InterPro" id="IPR029058">
    <property type="entry name" value="AB_hydrolase_fold"/>
</dbReference>
<evidence type="ECO:0000313" key="5">
    <source>
        <dbReference type="Proteomes" id="UP000887564"/>
    </source>
</evidence>
<keyword evidence="3" id="KW-0378">Hydrolase</keyword>
<dbReference type="GO" id="GO:0003990">
    <property type="term" value="F:acetylcholinesterase activity"/>
    <property type="evidence" value="ECO:0007669"/>
    <property type="project" value="TreeGrafter"/>
</dbReference>
<dbReference type="AlphaFoldDB" id="A0A914RS92"/>
<evidence type="ECO:0000256" key="2">
    <source>
        <dbReference type="ARBA" id="ARBA00022487"/>
    </source>
</evidence>
<dbReference type="WBParaSite" id="PEQ_0000770301-mRNA-1">
    <property type="protein sequence ID" value="PEQ_0000770301-mRNA-1"/>
    <property type="gene ID" value="PEQ_0000770301"/>
</dbReference>
<reference evidence="6" key="1">
    <citation type="submission" date="2022-11" db="UniProtKB">
        <authorList>
            <consortium name="WormBaseParasite"/>
        </authorList>
    </citation>
    <scope>IDENTIFICATION</scope>
</reference>
<dbReference type="Proteomes" id="UP000887564">
    <property type="component" value="Unplaced"/>
</dbReference>
<evidence type="ECO:0000256" key="1">
    <source>
        <dbReference type="ARBA" id="ARBA00005964"/>
    </source>
</evidence>
<dbReference type="SUPFAM" id="SSF53474">
    <property type="entry name" value="alpha/beta-Hydrolases"/>
    <property type="match status" value="1"/>
</dbReference>
<dbReference type="InterPro" id="IPR002018">
    <property type="entry name" value="CarbesteraseB"/>
</dbReference>
<dbReference type="GO" id="GO:0005886">
    <property type="term" value="C:plasma membrane"/>
    <property type="evidence" value="ECO:0007669"/>
    <property type="project" value="TreeGrafter"/>
</dbReference>
<comment type="similarity">
    <text evidence="1">Belongs to the type-B carboxylesterase/lipase family.</text>
</comment>
<dbReference type="Gene3D" id="3.40.50.1820">
    <property type="entry name" value="alpha/beta hydrolase"/>
    <property type="match status" value="2"/>
</dbReference>
<dbReference type="GO" id="GO:0006581">
    <property type="term" value="P:acetylcholine catabolic process"/>
    <property type="evidence" value="ECO:0007669"/>
    <property type="project" value="TreeGrafter"/>
</dbReference>
<sequence>MQRCVEFWFRGTTAQGTEDCLHMDIVVPTSVSMQNRSLPILIWIHGGSYQIQAIRWLKANARNFDGNPELITLGGESAGAASASLLAISPKTKAPWAVRSSSTENNSARLMDFCGCPYNSSLGMVHTLACLKSIPIQRLLNGWHHVAVTVSDF</sequence>
<evidence type="ECO:0000256" key="3">
    <source>
        <dbReference type="ARBA" id="ARBA00022801"/>
    </source>
</evidence>
<protein>
    <submittedName>
        <fullName evidence="6">Carboxylesterase type B domain-containing protein</fullName>
    </submittedName>
</protein>
<proteinExistence type="inferred from homology"/>
<dbReference type="GO" id="GO:0005615">
    <property type="term" value="C:extracellular space"/>
    <property type="evidence" value="ECO:0007669"/>
    <property type="project" value="TreeGrafter"/>
</dbReference>
<dbReference type="InterPro" id="IPR050654">
    <property type="entry name" value="AChE-related_enzymes"/>
</dbReference>
<keyword evidence="2" id="KW-0719">Serine esterase</keyword>
<feature type="domain" description="Carboxylesterase type B" evidence="4">
    <location>
        <begin position="50"/>
        <end position="141"/>
    </location>
</feature>
<keyword evidence="5" id="KW-1185">Reference proteome</keyword>
<name>A0A914RS92_PAREQ</name>
<evidence type="ECO:0000259" key="4">
    <source>
        <dbReference type="Pfam" id="PF00135"/>
    </source>
</evidence>